<keyword evidence="4" id="KW-1003">Cell membrane</keyword>
<evidence type="ECO:0000256" key="5">
    <source>
        <dbReference type="ARBA" id="ARBA00022692"/>
    </source>
</evidence>
<dbReference type="GO" id="GO:0050897">
    <property type="term" value="F:cobalt ion binding"/>
    <property type="evidence" value="ECO:0007669"/>
    <property type="project" value="TreeGrafter"/>
</dbReference>
<dbReference type="GO" id="GO:0015095">
    <property type="term" value="F:magnesium ion transmembrane transporter activity"/>
    <property type="evidence" value="ECO:0007669"/>
    <property type="project" value="TreeGrafter"/>
</dbReference>
<dbReference type="Pfam" id="PF01544">
    <property type="entry name" value="CorA"/>
    <property type="match status" value="1"/>
</dbReference>
<evidence type="ECO:0000256" key="11">
    <source>
        <dbReference type="ARBA" id="ARBA00045497"/>
    </source>
</evidence>
<organism evidence="13 14">
    <name type="scientific">Elizabethkingia argenteiflava</name>
    <dbReference type="NCBI Taxonomy" id="2681556"/>
    <lineage>
        <taxon>Bacteria</taxon>
        <taxon>Pseudomonadati</taxon>
        <taxon>Bacteroidota</taxon>
        <taxon>Flavobacteriia</taxon>
        <taxon>Flavobacteriales</taxon>
        <taxon>Weeksellaceae</taxon>
        <taxon>Elizabethkingia</taxon>
    </lineage>
</organism>
<keyword evidence="8" id="KW-0406">Ion transport</keyword>
<evidence type="ECO:0000256" key="6">
    <source>
        <dbReference type="ARBA" id="ARBA00022842"/>
    </source>
</evidence>
<comment type="similarity">
    <text evidence="2">Belongs to the CorA metal ion transporter (MIT) (TC 1.A.35) family.</text>
</comment>
<dbReference type="PANTHER" id="PTHR46494">
    <property type="entry name" value="CORA FAMILY METAL ION TRANSPORTER (EUROFUNG)"/>
    <property type="match status" value="1"/>
</dbReference>
<comment type="catalytic activity">
    <reaction evidence="10">
        <text>Mg(2+)(in) = Mg(2+)(out)</text>
        <dbReference type="Rhea" id="RHEA:29827"/>
        <dbReference type="ChEBI" id="CHEBI:18420"/>
    </reaction>
</comment>
<evidence type="ECO:0000256" key="7">
    <source>
        <dbReference type="ARBA" id="ARBA00022989"/>
    </source>
</evidence>
<dbReference type="InterPro" id="IPR045863">
    <property type="entry name" value="CorA_TM1_TM2"/>
</dbReference>
<dbReference type="InterPro" id="IPR002523">
    <property type="entry name" value="MgTranspt_CorA/ZnTranspt_ZntB"/>
</dbReference>
<evidence type="ECO:0000256" key="2">
    <source>
        <dbReference type="ARBA" id="ARBA00009765"/>
    </source>
</evidence>
<dbReference type="RefSeq" id="WP_166520375.1">
    <property type="nucleotide sequence ID" value="NZ_JAAABJ010000642.1"/>
</dbReference>
<evidence type="ECO:0000256" key="10">
    <source>
        <dbReference type="ARBA" id="ARBA00034269"/>
    </source>
</evidence>
<dbReference type="GO" id="GO:0005886">
    <property type="term" value="C:plasma membrane"/>
    <property type="evidence" value="ECO:0007669"/>
    <property type="project" value="UniProtKB-SubCell"/>
</dbReference>
<keyword evidence="6" id="KW-0460">Magnesium</keyword>
<dbReference type="PANTHER" id="PTHR46494:SF1">
    <property type="entry name" value="CORA FAMILY METAL ION TRANSPORTER (EUROFUNG)"/>
    <property type="match status" value="1"/>
</dbReference>
<name>A0A845PWA6_9FLAO</name>
<sequence length="301" mass="35200">MPTKVLFQQDNCKWIDVSSPTDEDLKSLQTLYNINKLLLQDTIASNHLPKYEETQHVKFFLTRENTIQERPNLKSISDISTKIGIFITDETIITIHLQPRESITHTKKELDSLKNQDQITPDKIALKIAYKVIKSFDHESEHILNVLDKIESDIFLKKKLQPNPIRHLYKLKRKTGLNLRILNISTDWVHNFDKLSLDPVEVMDLIVKQKNAIANFEHLNQEISNTISLFLALSDQKNNEAMKLLSMYSVYFLPITFIAGIYGMNFRNMPELEQEYAYYICLGVMALIALFTFIYFRRKKM</sequence>
<evidence type="ECO:0000256" key="12">
    <source>
        <dbReference type="SAM" id="Phobius"/>
    </source>
</evidence>
<keyword evidence="7 12" id="KW-1133">Transmembrane helix</keyword>
<dbReference type="SUPFAM" id="SSF144083">
    <property type="entry name" value="Magnesium transport protein CorA, transmembrane region"/>
    <property type="match status" value="1"/>
</dbReference>
<evidence type="ECO:0000256" key="8">
    <source>
        <dbReference type="ARBA" id="ARBA00023065"/>
    </source>
</evidence>
<feature type="transmembrane region" description="Helical" evidence="12">
    <location>
        <begin position="244"/>
        <end position="264"/>
    </location>
</feature>
<feature type="transmembrane region" description="Helical" evidence="12">
    <location>
        <begin position="276"/>
        <end position="296"/>
    </location>
</feature>
<evidence type="ECO:0000256" key="9">
    <source>
        <dbReference type="ARBA" id="ARBA00023136"/>
    </source>
</evidence>
<dbReference type="GO" id="GO:0015087">
    <property type="term" value="F:cobalt ion transmembrane transporter activity"/>
    <property type="evidence" value="ECO:0007669"/>
    <property type="project" value="TreeGrafter"/>
</dbReference>
<evidence type="ECO:0000256" key="4">
    <source>
        <dbReference type="ARBA" id="ARBA00022475"/>
    </source>
</evidence>
<reference evidence="13 14" key="1">
    <citation type="submission" date="2019-11" db="EMBL/GenBank/DDBJ databases">
        <title>Characterization of Elizabethkingia argenteiflava sp. nov., isolated from inner surface of Soybean Pods.</title>
        <authorList>
            <person name="Mo S."/>
        </authorList>
    </citation>
    <scope>NUCLEOTIDE SEQUENCE [LARGE SCALE GENOMIC DNA]</scope>
    <source>
        <strain evidence="13 14">YB22</strain>
    </source>
</reference>
<comment type="caution">
    <text evidence="13">The sequence shown here is derived from an EMBL/GenBank/DDBJ whole genome shotgun (WGS) entry which is preliminary data.</text>
</comment>
<keyword evidence="5 12" id="KW-0812">Transmembrane</keyword>
<evidence type="ECO:0000313" key="14">
    <source>
        <dbReference type="Proteomes" id="UP000553459"/>
    </source>
</evidence>
<evidence type="ECO:0000313" key="13">
    <source>
        <dbReference type="EMBL" id="NAW52124.1"/>
    </source>
</evidence>
<dbReference type="SUPFAM" id="SSF143865">
    <property type="entry name" value="CorA soluble domain-like"/>
    <property type="match status" value="1"/>
</dbReference>
<dbReference type="InterPro" id="IPR045861">
    <property type="entry name" value="CorA_cytoplasmic_dom"/>
</dbReference>
<dbReference type="Proteomes" id="UP000553459">
    <property type="component" value="Unassembled WGS sequence"/>
</dbReference>
<dbReference type="GO" id="GO:0000287">
    <property type="term" value="F:magnesium ion binding"/>
    <property type="evidence" value="ECO:0007669"/>
    <property type="project" value="TreeGrafter"/>
</dbReference>
<evidence type="ECO:0000256" key="3">
    <source>
        <dbReference type="ARBA" id="ARBA00022448"/>
    </source>
</evidence>
<keyword evidence="3" id="KW-0813">Transport</keyword>
<gene>
    <name evidence="13" type="ORF">GNY06_12325</name>
</gene>
<dbReference type="FunFam" id="1.20.58.340:FF:000004">
    <property type="entry name" value="Magnesium transport protein CorA"/>
    <property type="match status" value="1"/>
</dbReference>
<comment type="function">
    <text evidence="11">Mediates influx of magnesium ions. Alternates between open and closed states. Activated by low cytoplasmic Mg(2+) levels. Inactive when cytoplasmic Mg(2+) levels are high.</text>
</comment>
<proteinExistence type="inferred from homology"/>
<evidence type="ECO:0000256" key="1">
    <source>
        <dbReference type="ARBA" id="ARBA00004651"/>
    </source>
</evidence>
<dbReference type="Gene3D" id="3.30.460.20">
    <property type="entry name" value="CorA soluble domain-like"/>
    <property type="match status" value="1"/>
</dbReference>
<keyword evidence="9 12" id="KW-0472">Membrane</keyword>
<protein>
    <submittedName>
        <fullName evidence="13">Magnesium transporter CorA</fullName>
    </submittedName>
</protein>
<keyword evidence="14" id="KW-1185">Reference proteome</keyword>
<dbReference type="Gene3D" id="1.20.58.340">
    <property type="entry name" value="Magnesium transport protein CorA, transmembrane region"/>
    <property type="match status" value="2"/>
</dbReference>
<dbReference type="AlphaFoldDB" id="A0A845PWA6"/>
<comment type="subcellular location">
    <subcellularLocation>
        <location evidence="1">Cell membrane</location>
        <topology evidence="1">Multi-pass membrane protein</topology>
    </subcellularLocation>
</comment>
<accession>A0A845PWA6</accession>
<dbReference type="EMBL" id="JAAABJ010000642">
    <property type="protein sequence ID" value="NAW52124.1"/>
    <property type="molecule type" value="Genomic_DNA"/>
</dbReference>